<keyword evidence="1" id="KW-0472">Membrane</keyword>
<name>A0A5P6ND78_9SPHN</name>
<feature type="transmembrane region" description="Helical" evidence="1">
    <location>
        <begin position="113"/>
        <end position="146"/>
    </location>
</feature>
<evidence type="ECO:0000313" key="2">
    <source>
        <dbReference type="EMBL" id="QFI63991.1"/>
    </source>
</evidence>
<keyword evidence="1" id="KW-1133">Transmembrane helix</keyword>
<accession>A0A5P6ND78</accession>
<feature type="transmembrane region" description="Helical" evidence="1">
    <location>
        <begin position="88"/>
        <end position="106"/>
    </location>
</feature>
<feature type="transmembrane region" description="Helical" evidence="1">
    <location>
        <begin position="26"/>
        <end position="43"/>
    </location>
</feature>
<dbReference type="RefSeq" id="WP_151886057.1">
    <property type="nucleotide sequence ID" value="NZ_CP032228.1"/>
</dbReference>
<feature type="transmembrane region" description="Helical" evidence="1">
    <location>
        <begin position="283"/>
        <end position="301"/>
    </location>
</feature>
<evidence type="ECO:0000313" key="3">
    <source>
        <dbReference type="Proteomes" id="UP000325385"/>
    </source>
</evidence>
<feature type="transmembrane region" description="Helical" evidence="1">
    <location>
        <begin position="313"/>
        <end position="334"/>
    </location>
</feature>
<organism evidence="2 3">
    <name type="scientific">Qipengyuania flava</name>
    <dbReference type="NCBI Taxonomy" id="192812"/>
    <lineage>
        <taxon>Bacteria</taxon>
        <taxon>Pseudomonadati</taxon>
        <taxon>Pseudomonadota</taxon>
        <taxon>Alphaproteobacteria</taxon>
        <taxon>Sphingomonadales</taxon>
        <taxon>Erythrobacteraceae</taxon>
        <taxon>Qipengyuania</taxon>
    </lineage>
</organism>
<dbReference type="Proteomes" id="UP000325385">
    <property type="component" value="Chromosome"/>
</dbReference>
<gene>
    <name evidence="2" type="ORF">D0Y83_12470</name>
</gene>
<dbReference type="AlphaFoldDB" id="A0A5P6ND78"/>
<dbReference type="GeneID" id="69698127"/>
<feature type="transmembrane region" description="Helical" evidence="1">
    <location>
        <begin position="191"/>
        <end position="213"/>
    </location>
</feature>
<sequence length="380" mass="42979">MIPALFLIGIIGYVAAVRIRLSAEIAFGLVWLISVWLLTLLSHSETGFVSPDEIYFSTKGLDSLFANRSLWIAINTVVSLFTDNIIGQMRILNLGFLILLYGAAVLKLRSIPPLLIAICLSYAACIAALNLRDVAILLATLHILAALGKTGSRVQDVILVTWKNKISVMFLFMLRPQMGLLLLASALRLRTLAVIIFGAFLFLQSSYGTQYFYNYAYYTQNFDTAIVERAEAKEYERTEPSLINIGFWSARFVLAPDPFSSARRLLTEPETHPYGRTDLAVRTLSRFALYILFFLIAYRAVQDPKSTWRVLSEHALALKFGLLFTLLYALFNFGASHERVKMVVLLLLLYLFDQLRLDRQNRKSTQRVDISHPHKLAGLR</sequence>
<dbReference type="EMBL" id="CP032228">
    <property type="protein sequence ID" value="QFI63991.1"/>
    <property type="molecule type" value="Genomic_DNA"/>
</dbReference>
<proteinExistence type="predicted"/>
<protein>
    <submittedName>
        <fullName evidence="2">Uncharacterized protein</fullName>
    </submittedName>
</protein>
<evidence type="ECO:0000256" key="1">
    <source>
        <dbReference type="SAM" id="Phobius"/>
    </source>
</evidence>
<keyword evidence="1" id="KW-0812">Transmembrane</keyword>
<reference evidence="3" key="1">
    <citation type="submission" date="2018-09" db="EMBL/GenBank/DDBJ databases">
        <title>Nocardia yunnanensis sp. nov., an actinomycete isolated from a soil sample.</title>
        <authorList>
            <person name="Zhang J."/>
        </authorList>
    </citation>
    <scope>NUCLEOTIDE SEQUENCE [LARGE SCALE GENOMIC DNA]</scope>
    <source>
        <strain evidence="3">21-3</strain>
    </source>
</reference>